<dbReference type="PROSITE" id="PS01186">
    <property type="entry name" value="EGF_2"/>
    <property type="match status" value="2"/>
</dbReference>
<proteinExistence type="predicted"/>
<evidence type="ECO:0000256" key="7">
    <source>
        <dbReference type="SAM" id="SignalP"/>
    </source>
</evidence>
<dbReference type="InterPro" id="IPR035976">
    <property type="entry name" value="Sushi/SCR/CCP_sf"/>
</dbReference>
<feature type="domain" description="EGF-like" evidence="8">
    <location>
        <begin position="1491"/>
        <end position="1534"/>
    </location>
</feature>
<dbReference type="SUPFAM" id="SSF57196">
    <property type="entry name" value="EGF/Laminin"/>
    <property type="match status" value="6"/>
</dbReference>
<dbReference type="Pfam" id="PF00084">
    <property type="entry name" value="Sushi"/>
    <property type="match status" value="3"/>
</dbReference>
<dbReference type="PROSITE" id="PS00022">
    <property type="entry name" value="EGF_1"/>
    <property type="match status" value="6"/>
</dbReference>
<dbReference type="Gene3D" id="2.10.25.10">
    <property type="entry name" value="Laminin"/>
    <property type="match status" value="10"/>
</dbReference>
<feature type="domain" description="EGF-like" evidence="8">
    <location>
        <begin position="1574"/>
        <end position="1611"/>
    </location>
</feature>
<feature type="chain" id="PRO_5046419232" description="Sushi, von Willebrand factor type A, EGF and pentraxin domain-containing protein 1" evidence="7">
    <location>
        <begin position="23"/>
        <end position="1798"/>
    </location>
</feature>
<feature type="domain" description="Sushi" evidence="11">
    <location>
        <begin position="624"/>
        <end position="687"/>
    </location>
</feature>
<dbReference type="CDD" id="cd00054">
    <property type="entry name" value="EGF_CA"/>
    <property type="match status" value="8"/>
</dbReference>
<feature type="disulfide bond" evidence="5">
    <location>
        <begin position="1407"/>
        <end position="1416"/>
    </location>
</feature>
<feature type="disulfide bond" evidence="6">
    <location>
        <begin position="394"/>
        <end position="421"/>
    </location>
</feature>
<sequence length="1798" mass="201008">MKQRYQLLIVFFICFAVHFSYQETNVTARQELLEQGREVVANFYQRYSTKQVDLIFVIDRSASVKQLGWSSMLNFVRSLLEHFTVDGENTRVAIVTFSTVASVDLNDLAKNEANKCSLIKRIQNRLQNKQLSGYTATHDALVATKNLLYNSRRSAKKAVFVLTDGRSNIGPPPVRASVDMRSLRWNPSWNYTLFGPQLEIYAFGIQNTDLSELRSIASPLPNHTYYIPNFVMFKELARSLHKDKQTEKWDILQDGSSCPICSVHAYCTCATKTGDYQCVCKEGYEGNGQECTECSVGYYKDRITPERCRKCPGNTTTASFWCKACWVLNEKENLQTRQDFEHCSQKNAQMKHCPALPNIPHGKTFHIPGRITDEQVDVNIPCDNTPGNSCHYTCEEGYRLTGHPALVCEVNGTWLGDVPECQVIDCRFLAYHNEVDTHSRIHYVNSSTTYGSMIEINCQSGYKPYGDTTRVCTRHGLWSGTRTWCIACEINKLVKAYQVESDVKEPSVQDSLWMGNQFIAELIDISASIQLLGISVGIQLLGISAGIQLLGISPGIQLLSISPGTQLLGISPGTQLLGISPGIQLLGISPGIQLLGISPGIQLLGISPGIQLLGISPGIQLLESRCPELPSVTSGQTLPKSCTQKRQRVGQICEHRCNHGYQLTGPIRKVCQEDGNWNNITDVTCTDVETPHIVCPGDIRAPVMEGNFSVVHWDIEKPKVEDNSGVVSVRVIGYDQSPYRLTKGYHQITYIAEDGAGNRASCTRGILIVVFCLVDKVVRVTYCPDDINITEVSGYRQEVTWPDPEFLDNHNQTLPYQCTRQSGSLFTIGTFTVHCSTVEPSGVFCQFKVELHRKMCRKPAPPIHGSLSCMPAPPSYLEICTVQCNNMYDFFDFPQTLYKCKLDGEWELQNPNTFWPDCSLEHYLGMAIVEGEYEYFYYHGECEAIQHQIADMFRRRLEQYSWQLCGAASCSVEEIEVNCGFEARRKRSADNSYENATENALTNSTFSSNFELETENTSPNLVLDLDENQIQNLTINITTNGNTALNQRSILIIYRRMRIRLQRHLQGENMTFEINNGGVSVPVVVAMETRVQNNLHLMFKRCPSGFVLKSRSVNGHLDSYKTDRIELPEDESEHFLFSVQQVTYYTNHNGTQTCMTCPEGSYQDTEGNLDCIPCADGYTTTGTGPKNRVQCKALCLPGYFSSTGVQPCSPCPVGFYQNNTGSLSCLPCPSNTRSIPGHAQSIDNCKALCSPGSYNEQGGLEPCITCPLSTYQPLDGTTECLLCPDNSTTLTNGSVSVTDCIEINVCQNIGADVCRNGGTCLSGRNDYSCLCLPDFHGDHCEFETDECQSLPCKNNGTCIDRQADFTCNCLPSFTGKTCDGEVNECDLHPCQNGASCEDLWDGYKCYCPYTHKGVNCEQERFCSQQRCHHGNCQENATDYQCTCNIGYIDVNECTQRVVSPCPMNRQCKDLIGGYSCNECVYGYQGDDCNEPINECDLHVCHNNGSCVDGPSPNDYKCYCSSSFTDPGMMDRNCNYLRTPCQSNPCQNFGTCSVKNNTFECSCTAGFKGKFCDIRVNSCYDNLCLNGGLCISTSYNSYVCHCPGSWKGTHCEVAYIPGCEQTPCLNNGTCMPSMYGYQCQCPNITGVHWGPNCEQDACKSSPCQNNGICLNLHDNKYRCICDYEYTGINCEWNVTDLQLQMTTMDSFIDDDKHSPETTQSEVKEFAATVLLNLPFHNAYQKGKLFKREFKKQSFKHRRNFDDVGNDDGNNMYAELAEMLDPYCVTSKSDIYDDDVHRNP</sequence>
<feature type="disulfide bond" evidence="5">
    <location>
        <begin position="1331"/>
        <end position="1340"/>
    </location>
</feature>
<dbReference type="Gene3D" id="3.40.50.410">
    <property type="entry name" value="von Willebrand factor, type A domain"/>
    <property type="match status" value="1"/>
</dbReference>
<dbReference type="SUPFAM" id="SSF57535">
    <property type="entry name" value="Complement control module/SCR domain"/>
    <property type="match status" value="3"/>
</dbReference>
<feature type="domain" description="EGF-like" evidence="8">
    <location>
        <begin position="1449"/>
        <end position="1489"/>
    </location>
</feature>
<feature type="domain" description="Sushi" evidence="11">
    <location>
        <begin position="424"/>
        <end position="487"/>
    </location>
</feature>
<dbReference type="PANTHER" id="PTHR12916:SF4">
    <property type="entry name" value="UNINFLATABLE, ISOFORM C"/>
    <property type="match status" value="1"/>
</dbReference>
<feature type="disulfide bond" evidence="5">
    <location>
        <begin position="1500"/>
        <end position="1517"/>
    </location>
</feature>
<evidence type="ECO:0000256" key="6">
    <source>
        <dbReference type="PROSITE-ProRule" id="PRU00302"/>
    </source>
</evidence>
<dbReference type="InterPro" id="IPR000152">
    <property type="entry name" value="EGF-type_Asp/Asn_hydroxyl_site"/>
</dbReference>
<dbReference type="PROSITE" id="PS50923">
    <property type="entry name" value="SUSHI"/>
    <property type="match status" value="3"/>
</dbReference>
<feature type="disulfide bond" evidence="5">
    <location>
        <begin position="1562"/>
        <end position="1571"/>
    </location>
</feature>
<comment type="caution">
    <text evidence="5">Lacks conserved residue(s) required for the propagation of feature annotation.</text>
</comment>
<dbReference type="Pfam" id="PF12661">
    <property type="entry name" value="hEGF"/>
    <property type="match status" value="2"/>
</dbReference>
<feature type="non-terminal residue" evidence="12">
    <location>
        <position position="1798"/>
    </location>
</feature>
<evidence type="ECO:0000256" key="5">
    <source>
        <dbReference type="PROSITE-ProRule" id="PRU00076"/>
    </source>
</evidence>
<dbReference type="InterPro" id="IPR036465">
    <property type="entry name" value="vWFA_dom_sf"/>
</dbReference>
<dbReference type="PROSITE" id="PS50234">
    <property type="entry name" value="VWFA"/>
    <property type="match status" value="1"/>
</dbReference>
<dbReference type="InterPro" id="IPR013032">
    <property type="entry name" value="EGF-like_CS"/>
</dbReference>
<dbReference type="InterPro" id="IPR011641">
    <property type="entry name" value="Tyr-kin_ephrin_A/B_rcpt-like"/>
</dbReference>
<dbReference type="InterPro" id="IPR018097">
    <property type="entry name" value="EGF_Ca-bd_CS"/>
</dbReference>
<feature type="domain" description="VWFA" evidence="9">
    <location>
        <begin position="53"/>
        <end position="240"/>
    </location>
</feature>
<keyword evidence="13" id="KW-1185">Reference proteome</keyword>
<dbReference type="InterPro" id="IPR000742">
    <property type="entry name" value="EGF"/>
</dbReference>
<organism evidence="12 13">
    <name type="scientific">Tegillarca granosa</name>
    <name type="common">Malaysian cockle</name>
    <name type="synonym">Anadara granosa</name>
    <dbReference type="NCBI Taxonomy" id="220873"/>
    <lineage>
        <taxon>Eukaryota</taxon>
        <taxon>Metazoa</taxon>
        <taxon>Spiralia</taxon>
        <taxon>Lophotrochozoa</taxon>
        <taxon>Mollusca</taxon>
        <taxon>Bivalvia</taxon>
        <taxon>Autobranchia</taxon>
        <taxon>Pteriomorphia</taxon>
        <taxon>Arcoida</taxon>
        <taxon>Arcoidea</taxon>
        <taxon>Arcidae</taxon>
        <taxon>Tegillarca</taxon>
    </lineage>
</organism>
<dbReference type="Gene3D" id="2.10.50.10">
    <property type="entry name" value="Tumor Necrosis Factor Receptor, subunit A, domain 2"/>
    <property type="match status" value="3"/>
</dbReference>
<feature type="domain" description="HYR" evidence="10">
    <location>
        <begin position="686"/>
        <end position="770"/>
    </location>
</feature>
<name>A0ABQ9EDH1_TEGGR</name>
<evidence type="ECO:0000259" key="11">
    <source>
        <dbReference type="PROSITE" id="PS50923"/>
    </source>
</evidence>
<feature type="domain" description="EGF-like" evidence="8">
    <location>
        <begin position="1614"/>
        <end position="1649"/>
    </location>
</feature>
<keyword evidence="1 5" id="KW-0245">EGF-like domain</keyword>
<dbReference type="InterPro" id="IPR002035">
    <property type="entry name" value="VWF_A"/>
</dbReference>
<accession>A0ABQ9EDH1</accession>
<dbReference type="SMART" id="SM00181">
    <property type="entry name" value="EGF"/>
    <property type="match status" value="11"/>
</dbReference>
<feature type="domain" description="EGF-like" evidence="8">
    <location>
        <begin position="1302"/>
        <end position="1341"/>
    </location>
</feature>
<dbReference type="InterPro" id="IPR003410">
    <property type="entry name" value="HYR_dom"/>
</dbReference>
<dbReference type="SUPFAM" id="SSF53300">
    <property type="entry name" value="vWA-like"/>
    <property type="match status" value="1"/>
</dbReference>
<dbReference type="SMART" id="SM00032">
    <property type="entry name" value="CCP"/>
    <property type="match status" value="4"/>
</dbReference>
<evidence type="ECO:0000259" key="9">
    <source>
        <dbReference type="PROSITE" id="PS50234"/>
    </source>
</evidence>
<feature type="signal peptide" evidence="7">
    <location>
        <begin position="1"/>
        <end position="22"/>
    </location>
</feature>
<feature type="disulfide bond" evidence="5">
    <location>
        <begin position="1369"/>
        <end position="1378"/>
    </location>
</feature>
<feature type="disulfide bond" evidence="5">
    <location>
        <begin position="1601"/>
        <end position="1610"/>
    </location>
</feature>
<dbReference type="Proteomes" id="UP001217089">
    <property type="component" value="Unassembled WGS sequence"/>
</dbReference>
<keyword evidence="4 5" id="KW-1015">Disulfide bond</keyword>
<dbReference type="PROSITE" id="PS01187">
    <property type="entry name" value="EGF_CA"/>
    <property type="match status" value="2"/>
</dbReference>
<evidence type="ECO:0000313" key="13">
    <source>
        <dbReference type="Proteomes" id="UP001217089"/>
    </source>
</evidence>
<dbReference type="Pfam" id="PF02494">
    <property type="entry name" value="HYR"/>
    <property type="match status" value="1"/>
</dbReference>
<evidence type="ECO:0000259" key="8">
    <source>
        <dbReference type="PROSITE" id="PS50026"/>
    </source>
</evidence>
<dbReference type="SMART" id="SM01411">
    <property type="entry name" value="Ephrin_rec_like"/>
    <property type="match status" value="4"/>
</dbReference>
<evidence type="ECO:0000313" key="12">
    <source>
        <dbReference type="EMBL" id="KAJ8302639.1"/>
    </source>
</evidence>
<feature type="domain" description="EGF-like" evidence="8">
    <location>
        <begin position="1381"/>
        <end position="1417"/>
    </location>
</feature>
<dbReference type="InterPro" id="IPR000436">
    <property type="entry name" value="Sushi_SCR_CCP_dom"/>
</dbReference>
<feature type="domain" description="EGF-like" evidence="8">
    <location>
        <begin position="1653"/>
        <end position="1690"/>
    </location>
</feature>
<evidence type="ECO:0000259" key="10">
    <source>
        <dbReference type="PROSITE" id="PS50825"/>
    </source>
</evidence>
<evidence type="ECO:0000256" key="3">
    <source>
        <dbReference type="ARBA" id="ARBA00022737"/>
    </source>
</evidence>
<dbReference type="InterPro" id="IPR001881">
    <property type="entry name" value="EGF-like_Ca-bd_dom"/>
</dbReference>
<feature type="domain" description="EGF-like" evidence="8">
    <location>
        <begin position="1536"/>
        <end position="1572"/>
    </location>
</feature>
<dbReference type="Pfam" id="PF00092">
    <property type="entry name" value="VWA"/>
    <property type="match status" value="1"/>
</dbReference>
<evidence type="ECO:0000256" key="2">
    <source>
        <dbReference type="ARBA" id="ARBA00022729"/>
    </source>
</evidence>
<feature type="disulfide bond" evidence="6">
    <location>
        <begin position="458"/>
        <end position="485"/>
    </location>
</feature>
<dbReference type="SMART" id="SM00327">
    <property type="entry name" value="VWA"/>
    <property type="match status" value="1"/>
</dbReference>
<dbReference type="Pfam" id="PF07699">
    <property type="entry name" value="Ephrin_rec_like"/>
    <property type="match status" value="4"/>
</dbReference>
<dbReference type="PROSITE" id="PS00010">
    <property type="entry name" value="ASX_HYDROXYL"/>
    <property type="match status" value="2"/>
</dbReference>
<dbReference type="PANTHER" id="PTHR12916">
    <property type="entry name" value="CYTOCHROME C OXIDASE POLYPEPTIDE VIC-2"/>
    <property type="match status" value="1"/>
</dbReference>
<dbReference type="PROSITE" id="PS50026">
    <property type="entry name" value="EGF_3"/>
    <property type="match status" value="9"/>
</dbReference>
<dbReference type="Gene3D" id="2.10.70.10">
    <property type="entry name" value="Complement Module, domain 1"/>
    <property type="match status" value="3"/>
</dbReference>
<dbReference type="CDD" id="cd00033">
    <property type="entry name" value="CCP"/>
    <property type="match status" value="3"/>
</dbReference>
<protein>
    <recommendedName>
        <fullName evidence="14">Sushi, von Willebrand factor type A, EGF and pentraxin domain-containing protein 1</fullName>
    </recommendedName>
</protein>
<gene>
    <name evidence="12" type="ORF">KUTeg_019035</name>
</gene>
<dbReference type="SMART" id="SM00179">
    <property type="entry name" value="EGF_CA"/>
    <property type="match status" value="9"/>
</dbReference>
<keyword evidence="3" id="KW-0677">Repeat</keyword>
<evidence type="ECO:0008006" key="14">
    <source>
        <dbReference type="Google" id="ProtNLM"/>
    </source>
</evidence>
<feature type="disulfide bond" evidence="5">
    <location>
        <begin position="1680"/>
        <end position="1689"/>
    </location>
</feature>
<dbReference type="CDD" id="cd01450">
    <property type="entry name" value="vWFA_subfamily_ECM"/>
    <property type="match status" value="1"/>
</dbReference>
<dbReference type="PROSITE" id="PS50825">
    <property type="entry name" value="HYR"/>
    <property type="match status" value="1"/>
</dbReference>
<feature type="disulfide bond" evidence="5">
    <location>
        <begin position="1479"/>
        <end position="1488"/>
    </location>
</feature>
<dbReference type="Pfam" id="PF00008">
    <property type="entry name" value="EGF"/>
    <property type="match status" value="3"/>
</dbReference>
<evidence type="ECO:0000256" key="4">
    <source>
        <dbReference type="ARBA" id="ARBA00023157"/>
    </source>
</evidence>
<evidence type="ECO:0000256" key="1">
    <source>
        <dbReference type="ARBA" id="ARBA00022536"/>
    </source>
</evidence>
<feature type="domain" description="Sushi" evidence="11">
    <location>
        <begin position="351"/>
        <end position="423"/>
    </location>
</feature>
<keyword evidence="6" id="KW-0768">Sushi</keyword>
<comment type="caution">
    <text evidence="12">The sequence shown here is derived from an EMBL/GenBank/DDBJ whole genome shotgun (WGS) entry which is preliminary data.</text>
</comment>
<keyword evidence="2 7" id="KW-0732">Signal</keyword>
<feature type="domain" description="EGF-like" evidence="8">
    <location>
        <begin position="1343"/>
        <end position="1379"/>
    </location>
</feature>
<reference evidence="12 13" key="1">
    <citation type="submission" date="2022-12" db="EMBL/GenBank/DDBJ databases">
        <title>Chromosome-level genome of Tegillarca granosa.</title>
        <authorList>
            <person name="Kim J."/>
        </authorList>
    </citation>
    <scope>NUCLEOTIDE SEQUENCE [LARGE SCALE GENOMIC DNA]</scope>
    <source>
        <strain evidence="12">Teg-2019</strain>
        <tissue evidence="12">Adductor muscle</tissue>
    </source>
</reference>
<dbReference type="EMBL" id="JARBDR010000917">
    <property type="protein sequence ID" value="KAJ8302639.1"/>
    <property type="molecule type" value="Genomic_DNA"/>
</dbReference>